<keyword evidence="7" id="KW-0833">Ubl conjugation pathway</keyword>
<evidence type="ECO:0000259" key="9">
    <source>
        <dbReference type="PROSITE" id="PS50053"/>
    </source>
</evidence>
<accession>A0A0C9YLG9</accession>
<proteinExistence type="inferred from homology"/>
<dbReference type="EMBL" id="KN833926">
    <property type="protein sequence ID" value="KIK14699.1"/>
    <property type="molecule type" value="Genomic_DNA"/>
</dbReference>
<feature type="domain" description="Ubiquitin-like" evidence="9">
    <location>
        <begin position="1"/>
        <end position="75"/>
    </location>
</feature>
<reference evidence="10 11" key="1">
    <citation type="submission" date="2014-04" db="EMBL/GenBank/DDBJ databases">
        <authorList>
            <consortium name="DOE Joint Genome Institute"/>
            <person name="Kuo A."/>
            <person name="Kohler A."/>
            <person name="Costa M.D."/>
            <person name="Nagy L.G."/>
            <person name="Floudas D."/>
            <person name="Copeland A."/>
            <person name="Barry K.W."/>
            <person name="Cichocki N."/>
            <person name="Veneault-Fourrey C."/>
            <person name="LaButti K."/>
            <person name="Lindquist E.A."/>
            <person name="Lipzen A."/>
            <person name="Lundell T."/>
            <person name="Morin E."/>
            <person name="Murat C."/>
            <person name="Sun H."/>
            <person name="Tunlid A."/>
            <person name="Henrissat B."/>
            <person name="Grigoriev I.V."/>
            <person name="Hibbett D.S."/>
            <person name="Martin F."/>
            <person name="Nordberg H.P."/>
            <person name="Cantor M.N."/>
            <person name="Hua S.X."/>
        </authorList>
    </citation>
    <scope>NUCLEOTIDE SEQUENCE [LARGE SCALE GENOMIC DNA]</scope>
    <source>
        <strain evidence="10 11">441</strain>
    </source>
</reference>
<organism evidence="10 11">
    <name type="scientific">Pisolithus microcarpus 441</name>
    <dbReference type="NCBI Taxonomy" id="765257"/>
    <lineage>
        <taxon>Eukaryota</taxon>
        <taxon>Fungi</taxon>
        <taxon>Dikarya</taxon>
        <taxon>Basidiomycota</taxon>
        <taxon>Agaricomycotina</taxon>
        <taxon>Agaricomycetes</taxon>
        <taxon>Agaricomycetidae</taxon>
        <taxon>Boletales</taxon>
        <taxon>Sclerodermatineae</taxon>
        <taxon>Pisolithaceae</taxon>
        <taxon>Pisolithus</taxon>
    </lineage>
</organism>
<keyword evidence="11" id="KW-1185">Reference proteome</keyword>
<dbReference type="GO" id="GO:0005634">
    <property type="term" value="C:nucleus"/>
    <property type="evidence" value="ECO:0007669"/>
    <property type="project" value="UniProtKB-SubCell"/>
</dbReference>
<evidence type="ECO:0000256" key="6">
    <source>
        <dbReference type="ARBA" id="ARBA00022737"/>
    </source>
</evidence>
<reference evidence="11" key="2">
    <citation type="submission" date="2015-01" db="EMBL/GenBank/DDBJ databases">
        <title>Evolutionary Origins and Diversification of the Mycorrhizal Mutualists.</title>
        <authorList>
            <consortium name="DOE Joint Genome Institute"/>
            <consortium name="Mycorrhizal Genomics Consortium"/>
            <person name="Kohler A."/>
            <person name="Kuo A."/>
            <person name="Nagy L.G."/>
            <person name="Floudas D."/>
            <person name="Copeland A."/>
            <person name="Barry K.W."/>
            <person name="Cichocki N."/>
            <person name="Veneault-Fourrey C."/>
            <person name="LaButti K."/>
            <person name="Lindquist E.A."/>
            <person name="Lipzen A."/>
            <person name="Lundell T."/>
            <person name="Morin E."/>
            <person name="Murat C."/>
            <person name="Riley R."/>
            <person name="Ohm R."/>
            <person name="Sun H."/>
            <person name="Tunlid A."/>
            <person name="Henrissat B."/>
            <person name="Grigoriev I.V."/>
            <person name="Hibbett D.S."/>
            <person name="Martin F."/>
        </authorList>
    </citation>
    <scope>NUCLEOTIDE SEQUENCE [LARGE SCALE GENOMIC DNA]</scope>
    <source>
        <strain evidence="11">441</strain>
    </source>
</reference>
<dbReference type="STRING" id="765257.A0A0C9YLG9"/>
<dbReference type="HOGENOM" id="CLU_1557619_0_0_1"/>
<evidence type="ECO:0000256" key="4">
    <source>
        <dbReference type="ARBA" id="ARBA00022490"/>
    </source>
</evidence>
<feature type="domain" description="Ubiquitin-like" evidence="9">
    <location>
        <begin position="128"/>
        <end position="203"/>
    </location>
</feature>
<sequence>MQIFVKTLTGKMITLEAESSDTINNVKAKIQDKEDIPPDQHLLFAGEQLEDGRTLLDYNIQKESTLHLVLRLWGGMQIFVKTLMDKMISLEVELSDTINNLENGCTLSDYNIQKECTLHLVHRLHSGMQIFVKTFTGKTITLGVEPSDTIDNAKAKIQDKEAILPDQQCLIFAGKQVEDGRTLSNHNIQKESTLHPVLRLHGGM</sequence>
<dbReference type="InterPro" id="IPR000626">
    <property type="entry name" value="Ubiquitin-like_dom"/>
</dbReference>
<dbReference type="InterPro" id="IPR050158">
    <property type="entry name" value="Ubiquitin_ubiquitin-like"/>
</dbReference>
<dbReference type="PANTHER" id="PTHR10666">
    <property type="entry name" value="UBIQUITIN"/>
    <property type="match status" value="1"/>
</dbReference>
<dbReference type="PROSITE" id="PS50053">
    <property type="entry name" value="UBIQUITIN_2"/>
    <property type="match status" value="2"/>
</dbReference>
<evidence type="ECO:0000313" key="11">
    <source>
        <dbReference type="Proteomes" id="UP000054018"/>
    </source>
</evidence>
<comment type="subcellular location">
    <subcellularLocation>
        <location evidence="2">Cytoplasm</location>
    </subcellularLocation>
    <subcellularLocation>
        <location evidence="1">Nucleus</location>
    </subcellularLocation>
</comment>
<dbReference type="FunFam" id="3.10.20.90:FF:000009">
    <property type="entry name" value="Ubiquitin-60S ribosomal protein"/>
    <property type="match status" value="1"/>
</dbReference>
<evidence type="ECO:0000256" key="2">
    <source>
        <dbReference type="ARBA" id="ARBA00004496"/>
    </source>
</evidence>
<evidence type="ECO:0000256" key="8">
    <source>
        <dbReference type="ARBA" id="ARBA00023242"/>
    </source>
</evidence>
<dbReference type="SUPFAM" id="SSF54236">
    <property type="entry name" value="Ubiquitin-like"/>
    <property type="match status" value="2"/>
</dbReference>
<dbReference type="Pfam" id="PF00240">
    <property type="entry name" value="ubiquitin"/>
    <property type="match status" value="2"/>
</dbReference>
<evidence type="ECO:0000256" key="1">
    <source>
        <dbReference type="ARBA" id="ARBA00004123"/>
    </source>
</evidence>
<dbReference type="FunFam" id="3.10.20.90:FF:000160">
    <property type="entry name" value="Polyubiquitin-C"/>
    <property type="match status" value="1"/>
</dbReference>
<dbReference type="GO" id="GO:0005737">
    <property type="term" value="C:cytoplasm"/>
    <property type="evidence" value="ECO:0007669"/>
    <property type="project" value="UniProtKB-SubCell"/>
</dbReference>
<protein>
    <recommendedName>
        <fullName evidence="9">Ubiquitin-like domain-containing protein</fullName>
    </recommendedName>
</protein>
<dbReference type="OrthoDB" id="428577at2759"/>
<gene>
    <name evidence="10" type="ORF">PISMIDRAFT_17110</name>
</gene>
<dbReference type="AlphaFoldDB" id="A0A0C9YLG9"/>
<evidence type="ECO:0000313" key="10">
    <source>
        <dbReference type="EMBL" id="KIK14699.1"/>
    </source>
</evidence>
<dbReference type="InterPro" id="IPR019956">
    <property type="entry name" value="Ubiquitin_dom"/>
</dbReference>
<dbReference type="Proteomes" id="UP000054018">
    <property type="component" value="Unassembled WGS sequence"/>
</dbReference>
<keyword evidence="6" id="KW-0677">Repeat</keyword>
<evidence type="ECO:0000256" key="5">
    <source>
        <dbReference type="ARBA" id="ARBA00022499"/>
    </source>
</evidence>
<evidence type="ECO:0000256" key="7">
    <source>
        <dbReference type="ARBA" id="ARBA00022786"/>
    </source>
</evidence>
<name>A0A0C9YLG9_9AGAM</name>
<dbReference type="Gene3D" id="3.10.20.90">
    <property type="entry name" value="Phosphatidylinositol 3-kinase Catalytic Subunit, Chain A, domain 1"/>
    <property type="match status" value="4"/>
</dbReference>
<keyword evidence="4" id="KW-0963">Cytoplasm</keyword>
<dbReference type="PRINTS" id="PR00348">
    <property type="entry name" value="UBIQUITIN"/>
</dbReference>
<dbReference type="SMART" id="SM00213">
    <property type="entry name" value="UBQ"/>
    <property type="match status" value="3"/>
</dbReference>
<keyword evidence="5" id="KW-1017">Isopeptide bond</keyword>
<dbReference type="InterPro" id="IPR029071">
    <property type="entry name" value="Ubiquitin-like_domsf"/>
</dbReference>
<keyword evidence="8" id="KW-0539">Nucleus</keyword>
<comment type="similarity">
    <text evidence="3">Belongs to the ubiquitin family.</text>
</comment>
<evidence type="ECO:0000256" key="3">
    <source>
        <dbReference type="ARBA" id="ARBA00008430"/>
    </source>
</evidence>